<dbReference type="PROSITE" id="PS50255">
    <property type="entry name" value="CYTOCHROME_B5_2"/>
    <property type="match status" value="1"/>
</dbReference>
<feature type="binding site" evidence="14">
    <location>
        <position position="303"/>
    </location>
    <ligand>
        <name>FAD</name>
        <dbReference type="ChEBI" id="CHEBI:57692"/>
    </ligand>
</feature>
<dbReference type="PANTHER" id="PTHR19370:SF185">
    <property type="entry name" value="NADH-CYTOCHROME B5 REDUCTASE"/>
    <property type="match status" value="1"/>
</dbReference>
<evidence type="ECO:0000256" key="11">
    <source>
        <dbReference type="ARBA" id="ARBA00030883"/>
    </source>
</evidence>
<dbReference type="GO" id="GO:0071949">
    <property type="term" value="F:FAD binding"/>
    <property type="evidence" value="ECO:0007669"/>
    <property type="project" value="TreeGrafter"/>
</dbReference>
<dbReference type="GO" id="GO:0020037">
    <property type="term" value="F:heme binding"/>
    <property type="evidence" value="ECO:0007669"/>
    <property type="project" value="UniProtKB-UniRule"/>
</dbReference>
<evidence type="ECO:0000313" key="20">
    <source>
        <dbReference type="EMBL" id="JAB81395.1"/>
    </source>
</evidence>
<dbReference type="Pfam" id="PF00175">
    <property type="entry name" value="NAD_binding_1"/>
    <property type="match status" value="1"/>
</dbReference>
<feature type="domain" description="Cytochrome b5 heme-binding" evidence="17">
    <location>
        <begin position="23"/>
        <end position="96"/>
    </location>
</feature>
<dbReference type="Pfam" id="PF00173">
    <property type="entry name" value="Cyt-b5"/>
    <property type="match status" value="1"/>
</dbReference>
<dbReference type="PROSITE" id="PS51384">
    <property type="entry name" value="FAD_FR"/>
    <property type="match status" value="1"/>
</dbReference>
<comment type="cofactor">
    <cofactor evidence="1 14">
        <name>FAD</name>
        <dbReference type="ChEBI" id="CHEBI:57692"/>
    </cofactor>
</comment>
<dbReference type="SUPFAM" id="SSF52343">
    <property type="entry name" value="Ferredoxin reductase-like, C-terminal NADP-linked domain"/>
    <property type="match status" value="1"/>
</dbReference>
<dbReference type="InterPro" id="IPR001433">
    <property type="entry name" value="OxRdtase_FAD/NAD-bd"/>
</dbReference>
<dbReference type="PROSITE" id="PS51203">
    <property type="entry name" value="CS"/>
    <property type="match status" value="1"/>
</dbReference>
<dbReference type="SUPFAM" id="SSF49764">
    <property type="entry name" value="HSP20-like chaperones"/>
    <property type="match status" value="1"/>
</dbReference>
<evidence type="ECO:0000256" key="5">
    <source>
        <dbReference type="ARBA" id="ARBA00022630"/>
    </source>
</evidence>
<dbReference type="Pfam" id="PF04969">
    <property type="entry name" value="CS"/>
    <property type="match status" value="1"/>
</dbReference>
<keyword evidence="7 14" id="KW-0274">FAD</keyword>
<evidence type="ECO:0000259" key="17">
    <source>
        <dbReference type="PROSITE" id="PS50255"/>
    </source>
</evidence>
<dbReference type="SMART" id="SM01117">
    <property type="entry name" value="Cyt-b5"/>
    <property type="match status" value="1"/>
</dbReference>
<dbReference type="CDD" id="cd06183">
    <property type="entry name" value="cyt_b5_reduct_like"/>
    <property type="match status" value="1"/>
</dbReference>
<dbReference type="InterPro" id="IPR001199">
    <property type="entry name" value="Cyt_B5-like_heme/steroid-bd"/>
</dbReference>
<dbReference type="Gene3D" id="3.40.50.80">
    <property type="entry name" value="Nucleotide-binding domain of ferredoxin-NADP reductase (FNR) module"/>
    <property type="match status" value="1"/>
</dbReference>
<evidence type="ECO:0000256" key="10">
    <source>
        <dbReference type="ARBA" id="ARBA00023027"/>
    </source>
</evidence>
<dbReference type="GO" id="GO:0046872">
    <property type="term" value="F:metal ion binding"/>
    <property type="evidence" value="ECO:0007669"/>
    <property type="project" value="UniProtKB-UniRule"/>
</dbReference>
<name>V5HCY5_IXORI</name>
<comment type="catalytic activity">
    <reaction evidence="13">
        <text>2 Fe(III)-[cytochrome b5] + NADH = 2 Fe(II)-[cytochrome b5] + NAD(+) + H(+)</text>
        <dbReference type="Rhea" id="RHEA:46680"/>
        <dbReference type="Rhea" id="RHEA-COMP:10438"/>
        <dbReference type="Rhea" id="RHEA-COMP:10439"/>
        <dbReference type="ChEBI" id="CHEBI:15378"/>
        <dbReference type="ChEBI" id="CHEBI:29033"/>
        <dbReference type="ChEBI" id="CHEBI:29034"/>
        <dbReference type="ChEBI" id="CHEBI:57540"/>
        <dbReference type="ChEBI" id="CHEBI:57945"/>
        <dbReference type="EC" id="1.6.2.2"/>
    </reaction>
</comment>
<dbReference type="EMBL" id="GANP01003073">
    <property type="protein sequence ID" value="JAB81395.1"/>
    <property type="molecule type" value="mRNA"/>
</dbReference>
<evidence type="ECO:0000256" key="13">
    <source>
        <dbReference type="ARBA" id="ARBA00047682"/>
    </source>
</evidence>
<dbReference type="Pfam" id="PF00970">
    <property type="entry name" value="FAD_binding_6"/>
    <property type="match status" value="1"/>
</dbReference>
<accession>V5HCY5</accession>
<proteinExistence type="evidence at transcript level"/>
<keyword evidence="10" id="KW-0520">NAD</keyword>
<evidence type="ECO:0000256" key="7">
    <source>
        <dbReference type="ARBA" id="ARBA00022827"/>
    </source>
</evidence>
<dbReference type="InterPro" id="IPR007052">
    <property type="entry name" value="CS_dom"/>
</dbReference>
<organism evidence="20">
    <name type="scientific">Ixodes ricinus</name>
    <name type="common">Common tick</name>
    <name type="synonym">Acarus ricinus</name>
    <dbReference type="NCBI Taxonomy" id="34613"/>
    <lineage>
        <taxon>Eukaryota</taxon>
        <taxon>Metazoa</taxon>
        <taxon>Ecdysozoa</taxon>
        <taxon>Arthropoda</taxon>
        <taxon>Chelicerata</taxon>
        <taxon>Arachnida</taxon>
        <taxon>Acari</taxon>
        <taxon>Parasitiformes</taxon>
        <taxon>Ixodida</taxon>
        <taxon>Ixodoidea</taxon>
        <taxon>Ixodidae</taxon>
        <taxon>Ixodinae</taxon>
        <taxon>Ixodes</taxon>
    </lineage>
</organism>
<evidence type="ECO:0000259" key="19">
    <source>
        <dbReference type="PROSITE" id="PS51384"/>
    </source>
</evidence>
<dbReference type="FunFam" id="3.40.50.80:FF:000021">
    <property type="entry name" value="Cytochrome b5 reductase 4"/>
    <property type="match status" value="1"/>
</dbReference>
<feature type="domain" description="FAD-binding FR-type" evidence="19">
    <location>
        <begin position="250"/>
        <end position="359"/>
    </location>
</feature>
<evidence type="ECO:0000256" key="15">
    <source>
        <dbReference type="RuleBase" id="RU362121"/>
    </source>
</evidence>
<keyword evidence="5 14" id="KW-0285">Flavoprotein</keyword>
<dbReference type="AlphaFoldDB" id="V5HCY5"/>
<dbReference type="InterPro" id="IPR017938">
    <property type="entry name" value="Riboflavin_synthase-like_b-brl"/>
</dbReference>
<dbReference type="SUPFAM" id="SSF63380">
    <property type="entry name" value="Riboflavin synthase domain-like"/>
    <property type="match status" value="1"/>
</dbReference>
<feature type="region of interest" description="Disordered" evidence="16">
    <location>
        <begin position="126"/>
        <end position="145"/>
    </location>
</feature>
<dbReference type="PROSITE" id="PS00191">
    <property type="entry name" value="CYTOCHROME_B5_1"/>
    <property type="match status" value="1"/>
</dbReference>
<dbReference type="PANTHER" id="PTHR19370">
    <property type="entry name" value="NADH-CYTOCHROME B5 REDUCTASE"/>
    <property type="match status" value="1"/>
</dbReference>
<keyword evidence="6 15" id="KW-0479">Metal-binding</keyword>
<dbReference type="InterPro" id="IPR017927">
    <property type="entry name" value="FAD-bd_FR_type"/>
</dbReference>
<dbReference type="FunFam" id="3.10.120.10:FF:000001">
    <property type="entry name" value="Cytochrome b5 reductase 4"/>
    <property type="match status" value="1"/>
</dbReference>
<dbReference type="Gene3D" id="2.60.40.790">
    <property type="match status" value="1"/>
</dbReference>
<evidence type="ECO:0000256" key="1">
    <source>
        <dbReference type="ARBA" id="ARBA00001974"/>
    </source>
</evidence>
<evidence type="ECO:0000256" key="12">
    <source>
        <dbReference type="ARBA" id="ARBA00031842"/>
    </source>
</evidence>
<comment type="similarity">
    <text evidence="15">Belongs to the cytochrome b5 family.</text>
</comment>
<evidence type="ECO:0000256" key="2">
    <source>
        <dbReference type="ARBA" id="ARBA00012011"/>
    </source>
</evidence>
<dbReference type="InterPro" id="IPR008333">
    <property type="entry name" value="Cbr1-like_FAD-bd_dom"/>
</dbReference>
<dbReference type="Gene3D" id="2.40.30.10">
    <property type="entry name" value="Translation factors"/>
    <property type="match status" value="1"/>
</dbReference>
<evidence type="ECO:0000256" key="9">
    <source>
        <dbReference type="ARBA" id="ARBA00023004"/>
    </source>
</evidence>
<reference evidence="20" key="1">
    <citation type="journal article" date="2015" name="Sci. Rep.">
        <title>Tissue- and time-dependent transcription in Ixodes ricinus salivary glands and midguts when blood feeding on the vertebrate host.</title>
        <authorList>
            <person name="Kotsyfakis M."/>
            <person name="Schwarz A."/>
            <person name="Erhart J."/>
            <person name="Ribeiro J.M."/>
        </authorList>
    </citation>
    <scope>NUCLEOTIDE SEQUENCE</scope>
    <source>
        <tissue evidence="20">Salivary gland and midgut</tissue>
    </source>
</reference>
<dbReference type="InterPro" id="IPR001834">
    <property type="entry name" value="CBR-like"/>
</dbReference>
<keyword evidence="4 15" id="KW-0349">Heme</keyword>
<feature type="binding site" evidence="14">
    <location>
        <position position="327"/>
    </location>
    <ligand>
        <name>FAD</name>
        <dbReference type="ChEBI" id="CHEBI:57692"/>
    </ligand>
</feature>
<sequence>MDWIRLTHANPNLSGVGGKVLDVSPEELARHSRRDDAWICLKGRVYNVTPYMEFHPGGEEELMRGVGKDATDLFIQVHKWVNFESMLEKCLVGRLVGPPANSIRKSSFVVPRIPFFKRLQRSDTGVSEDIPDLSEEMSSRPSMSYEWSQDDSTVTIVVQCKGDYAIEDDKVGTDLSGKKLRIRVRVSKFLYLVHIELQESVYCNYNVQVKCKLKCIELRLVKEKSGLSWSSLGTSLPGHNQVVPLKSAESFSRTCTLVDKSSVTHDVFLFTFALPAGSLLWVPVGHHISLEHDVRGMKISRSYTPVIPALKANQGRSDGKTVHLMIKAYPEGALTPVLKALQIGDTVEMKDTEGDFEMAQLHKCHTLVLLAAGTGFTPMVRLLHWALFVSKQVDVKLMTFNKTVKDIIWKEELDHLLQEHNRLQVEHVLSEPDDSWEGARGRVRSHLLQGFVPSEDPRQPLLICVCGPLPFTKAALKCLEDMEYSPETVHAFLG</sequence>
<evidence type="ECO:0000256" key="14">
    <source>
        <dbReference type="PIRSR" id="PIRSR601834-1"/>
    </source>
</evidence>
<feature type="domain" description="CS" evidence="18">
    <location>
        <begin position="140"/>
        <end position="233"/>
    </location>
</feature>
<feature type="binding site" evidence="14">
    <location>
        <position position="301"/>
    </location>
    <ligand>
        <name>FAD</name>
        <dbReference type="ChEBI" id="CHEBI:57692"/>
    </ligand>
</feature>
<dbReference type="SUPFAM" id="SSF55856">
    <property type="entry name" value="Cytochrome b5-like heme/steroid binding domain"/>
    <property type="match status" value="1"/>
</dbReference>
<evidence type="ECO:0000256" key="16">
    <source>
        <dbReference type="SAM" id="MobiDB-lite"/>
    </source>
</evidence>
<dbReference type="Gene3D" id="3.10.120.10">
    <property type="entry name" value="Cytochrome b5-like heme/steroid binding domain"/>
    <property type="match status" value="1"/>
</dbReference>
<evidence type="ECO:0000256" key="8">
    <source>
        <dbReference type="ARBA" id="ARBA00023002"/>
    </source>
</evidence>
<evidence type="ECO:0000256" key="4">
    <source>
        <dbReference type="ARBA" id="ARBA00022617"/>
    </source>
</evidence>
<evidence type="ECO:0000256" key="3">
    <source>
        <dbReference type="ARBA" id="ARBA00022339"/>
    </source>
</evidence>
<evidence type="ECO:0000259" key="18">
    <source>
        <dbReference type="PROSITE" id="PS51203"/>
    </source>
</evidence>
<dbReference type="GO" id="GO:0090524">
    <property type="term" value="F:cytochrome-b5 reductase activity, acting on NADH"/>
    <property type="evidence" value="ECO:0007669"/>
    <property type="project" value="UniProtKB-EC"/>
</dbReference>
<dbReference type="EC" id="1.6.2.2" evidence="2"/>
<keyword evidence="8" id="KW-0560">Oxidoreductase</keyword>
<dbReference type="GO" id="GO:0005739">
    <property type="term" value="C:mitochondrion"/>
    <property type="evidence" value="ECO:0007669"/>
    <property type="project" value="TreeGrafter"/>
</dbReference>
<dbReference type="InterPro" id="IPR008978">
    <property type="entry name" value="HSP20-like_chaperone"/>
</dbReference>
<evidence type="ECO:0000256" key="6">
    <source>
        <dbReference type="ARBA" id="ARBA00022723"/>
    </source>
</evidence>
<dbReference type="FunFam" id="2.40.30.10:FF:000063">
    <property type="entry name" value="Cytochrome b5 reductase 4"/>
    <property type="match status" value="1"/>
</dbReference>
<keyword evidence="9 15" id="KW-0408">Iron</keyword>
<dbReference type="PRINTS" id="PR00363">
    <property type="entry name" value="CYTOCHROMEB5"/>
</dbReference>
<dbReference type="PRINTS" id="PR00406">
    <property type="entry name" value="CYTB5RDTASE"/>
</dbReference>
<dbReference type="InterPro" id="IPR036400">
    <property type="entry name" value="Cyt_B5-like_heme/steroid_sf"/>
</dbReference>
<dbReference type="InterPro" id="IPR039261">
    <property type="entry name" value="FNR_nucleotide-bd"/>
</dbReference>
<dbReference type="InterPro" id="IPR018506">
    <property type="entry name" value="Cyt_B5_heme-BS"/>
</dbReference>
<protein>
    <recommendedName>
        <fullName evidence="3">Cytochrome b5 reductase 4</fullName>
        <ecNumber evidence="2">1.6.2.2</ecNumber>
    </recommendedName>
    <alternativeName>
        <fullName evidence="12">Flavohemoprotein b5/b5R</fullName>
    </alternativeName>
    <alternativeName>
        <fullName evidence="11">cb5/cb5R</fullName>
    </alternativeName>
</protein>
<feature type="binding site" evidence="14">
    <location>
        <position position="377"/>
    </location>
    <ligand>
        <name>FAD</name>
        <dbReference type="ChEBI" id="CHEBI:57692"/>
    </ligand>
</feature>